<keyword evidence="1" id="KW-0812">Transmembrane</keyword>
<dbReference type="Proteomes" id="UP000592820">
    <property type="component" value="Unassembled WGS sequence"/>
</dbReference>
<organism evidence="3 4">
    <name type="scientific">Paraburkholderia youngii</name>
    <dbReference type="NCBI Taxonomy" id="2782701"/>
    <lineage>
        <taxon>Bacteria</taxon>
        <taxon>Pseudomonadati</taxon>
        <taxon>Pseudomonadota</taxon>
        <taxon>Betaproteobacteria</taxon>
        <taxon>Burkholderiales</taxon>
        <taxon>Burkholderiaceae</taxon>
        <taxon>Paraburkholderia</taxon>
    </lineage>
</organism>
<comment type="caution">
    <text evidence="3">The sequence shown here is derived from an EMBL/GenBank/DDBJ whole genome shotgun (WGS) entry which is preliminary data.</text>
</comment>
<gene>
    <name evidence="3" type="ORF">HDG41_002749</name>
</gene>
<name>A0A7W8L572_9BURK</name>
<dbReference type="InterPro" id="IPR000620">
    <property type="entry name" value="EamA_dom"/>
</dbReference>
<feature type="transmembrane region" description="Helical" evidence="1">
    <location>
        <begin position="12"/>
        <end position="33"/>
    </location>
</feature>
<dbReference type="AlphaFoldDB" id="A0A7W8L572"/>
<accession>A0A7W8L572</accession>
<keyword evidence="1" id="KW-1133">Transmembrane helix</keyword>
<keyword evidence="1" id="KW-0472">Membrane</keyword>
<evidence type="ECO:0000313" key="3">
    <source>
        <dbReference type="EMBL" id="MBB5400700.1"/>
    </source>
</evidence>
<feature type="domain" description="EamA" evidence="2">
    <location>
        <begin position="11"/>
        <end position="63"/>
    </location>
</feature>
<dbReference type="Pfam" id="PF00892">
    <property type="entry name" value="EamA"/>
    <property type="match status" value="1"/>
</dbReference>
<evidence type="ECO:0000259" key="2">
    <source>
        <dbReference type="Pfam" id="PF00892"/>
    </source>
</evidence>
<sequence>MNPDTRQHLRANVLMLIAAMIWGSAFVAQRLSLDTIGPFLFTGLRFLLGALVVLTMIVRAARRSPS</sequence>
<reference evidence="3 4" key="1">
    <citation type="submission" date="2020-08" db="EMBL/GenBank/DDBJ databases">
        <title>Genomic Encyclopedia of Type Strains, Phase IV (KMG-V): Genome sequencing to study the core and pangenomes of soil and plant-associated prokaryotes.</title>
        <authorList>
            <person name="Whitman W."/>
        </authorList>
    </citation>
    <scope>NUCLEOTIDE SEQUENCE [LARGE SCALE GENOMIC DNA]</scope>
    <source>
        <strain evidence="3 4">JPY162</strain>
    </source>
</reference>
<proteinExistence type="predicted"/>
<dbReference type="EMBL" id="JACHDE010000003">
    <property type="protein sequence ID" value="MBB5400700.1"/>
    <property type="molecule type" value="Genomic_DNA"/>
</dbReference>
<evidence type="ECO:0000256" key="1">
    <source>
        <dbReference type="SAM" id="Phobius"/>
    </source>
</evidence>
<protein>
    <submittedName>
        <fullName evidence="3">Drug/metabolite transporter (DMT)-like permease</fullName>
    </submittedName>
</protein>
<dbReference type="GO" id="GO:0016020">
    <property type="term" value="C:membrane"/>
    <property type="evidence" value="ECO:0007669"/>
    <property type="project" value="InterPro"/>
</dbReference>
<evidence type="ECO:0000313" key="4">
    <source>
        <dbReference type="Proteomes" id="UP000592820"/>
    </source>
</evidence>
<feature type="transmembrane region" description="Helical" evidence="1">
    <location>
        <begin position="39"/>
        <end position="61"/>
    </location>
</feature>